<dbReference type="InterPro" id="IPR037185">
    <property type="entry name" value="EmrE-like"/>
</dbReference>
<sequence length="316" mass="31789">MPNRTPLTSARPAAVGSRPTRSRLLSGPAPILTSAVLWGTTGTASTVAPAGAPAAAIGCAGLALGGVLLFLTSRDARSLPAACTGRERWTLVLGALAVAGYPVTFYPAVARTGVAVATVIALGSAPVFAGLLSWVTGQARPTARWTGATAAAVLGCALLVLGPELAGHATPIDVTGVVLAACAGLSYAVYALIGGRLIAHGHPSEGVMGVLFGAAGLLVLPLVLSADTHWLTTTRGAAVAVYLALFTVYLAYRLFGHGLRRTPASVATSLTLVEPAVAAVLGVTVLGERLPAVSWCGLAVLGLSLVLLTSPGRRRR</sequence>
<dbReference type="PANTHER" id="PTHR32322">
    <property type="entry name" value="INNER MEMBRANE TRANSPORTER"/>
    <property type="match status" value="1"/>
</dbReference>
<feature type="transmembrane region" description="Helical" evidence="7">
    <location>
        <begin position="236"/>
        <end position="255"/>
    </location>
</feature>
<feature type="transmembrane region" description="Helical" evidence="7">
    <location>
        <begin position="142"/>
        <end position="162"/>
    </location>
</feature>
<feature type="region of interest" description="Disordered" evidence="6">
    <location>
        <begin position="1"/>
        <end position="22"/>
    </location>
</feature>
<proteinExistence type="inferred from homology"/>
<feature type="transmembrane region" description="Helical" evidence="7">
    <location>
        <begin position="292"/>
        <end position="310"/>
    </location>
</feature>
<dbReference type="Proteomes" id="UP000326979">
    <property type="component" value="Unassembled WGS sequence"/>
</dbReference>
<feature type="domain" description="EamA" evidence="8">
    <location>
        <begin position="175"/>
        <end position="309"/>
    </location>
</feature>
<evidence type="ECO:0000256" key="4">
    <source>
        <dbReference type="ARBA" id="ARBA00022989"/>
    </source>
</evidence>
<dbReference type="EMBL" id="VJZE01000080">
    <property type="protein sequence ID" value="MPY41090.1"/>
    <property type="molecule type" value="Genomic_DNA"/>
</dbReference>
<accession>A0A5N8W0Q2</accession>
<organism evidence="9 10">
    <name type="scientific">Streptomyces phyllanthi</name>
    <dbReference type="NCBI Taxonomy" id="1803180"/>
    <lineage>
        <taxon>Bacteria</taxon>
        <taxon>Bacillati</taxon>
        <taxon>Actinomycetota</taxon>
        <taxon>Actinomycetes</taxon>
        <taxon>Kitasatosporales</taxon>
        <taxon>Streptomycetaceae</taxon>
        <taxon>Streptomyces</taxon>
    </lineage>
</organism>
<gene>
    <name evidence="9" type="ORF">FNH04_14585</name>
</gene>
<keyword evidence="4 7" id="KW-1133">Transmembrane helix</keyword>
<dbReference type="GO" id="GO:0016020">
    <property type="term" value="C:membrane"/>
    <property type="evidence" value="ECO:0007669"/>
    <property type="project" value="UniProtKB-SubCell"/>
</dbReference>
<evidence type="ECO:0000256" key="6">
    <source>
        <dbReference type="SAM" id="MobiDB-lite"/>
    </source>
</evidence>
<feature type="transmembrane region" description="Helical" evidence="7">
    <location>
        <begin position="115"/>
        <end position="135"/>
    </location>
</feature>
<keyword evidence="10" id="KW-1185">Reference proteome</keyword>
<comment type="similarity">
    <text evidence="2">Belongs to the EamA transporter family.</text>
</comment>
<name>A0A5N8W0Q2_9ACTN</name>
<feature type="transmembrane region" description="Helical" evidence="7">
    <location>
        <begin position="91"/>
        <end position="109"/>
    </location>
</feature>
<comment type="caution">
    <text evidence="9">The sequence shown here is derived from an EMBL/GenBank/DDBJ whole genome shotgun (WGS) entry which is preliminary data.</text>
</comment>
<feature type="transmembrane region" description="Helical" evidence="7">
    <location>
        <begin position="50"/>
        <end position="71"/>
    </location>
</feature>
<evidence type="ECO:0000256" key="3">
    <source>
        <dbReference type="ARBA" id="ARBA00022692"/>
    </source>
</evidence>
<comment type="subcellular location">
    <subcellularLocation>
        <location evidence="1">Membrane</location>
        <topology evidence="1">Multi-pass membrane protein</topology>
    </subcellularLocation>
</comment>
<dbReference type="InterPro" id="IPR000620">
    <property type="entry name" value="EamA_dom"/>
</dbReference>
<keyword evidence="3 7" id="KW-0812">Transmembrane</keyword>
<evidence type="ECO:0000313" key="9">
    <source>
        <dbReference type="EMBL" id="MPY41090.1"/>
    </source>
</evidence>
<feature type="domain" description="EamA" evidence="8">
    <location>
        <begin position="31"/>
        <end position="160"/>
    </location>
</feature>
<dbReference type="RefSeq" id="WP_322723064.1">
    <property type="nucleotide sequence ID" value="NZ_BAABEQ010000028.1"/>
</dbReference>
<evidence type="ECO:0000256" key="1">
    <source>
        <dbReference type="ARBA" id="ARBA00004141"/>
    </source>
</evidence>
<feature type="transmembrane region" description="Helical" evidence="7">
    <location>
        <begin position="267"/>
        <end position="286"/>
    </location>
</feature>
<dbReference type="PANTHER" id="PTHR32322:SF2">
    <property type="entry name" value="EAMA DOMAIN-CONTAINING PROTEIN"/>
    <property type="match status" value="1"/>
</dbReference>
<keyword evidence="5 7" id="KW-0472">Membrane</keyword>
<evidence type="ECO:0000256" key="5">
    <source>
        <dbReference type="ARBA" id="ARBA00023136"/>
    </source>
</evidence>
<dbReference type="AlphaFoldDB" id="A0A5N8W0Q2"/>
<protein>
    <submittedName>
        <fullName evidence="9">EamA family transporter</fullName>
    </submittedName>
</protein>
<reference evidence="9 10" key="1">
    <citation type="submission" date="2019-07" db="EMBL/GenBank/DDBJ databases">
        <title>New species of Amycolatopsis and Streptomyces.</title>
        <authorList>
            <person name="Duangmal K."/>
            <person name="Teo W.F.A."/>
            <person name="Lipun K."/>
        </authorList>
    </citation>
    <scope>NUCLEOTIDE SEQUENCE [LARGE SCALE GENOMIC DNA]</scope>
    <source>
        <strain evidence="9 10">TISTR 2346</strain>
    </source>
</reference>
<evidence type="ECO:0000256" key="7">
    <source>
        <dbReference type="SAM" id="Phobius"/>
    </source>
</evidence>
<feature type="transmembrane region" description="Helical" evidence="7">
    <location>
        <begin position="206"/>
        <end position="224"/>
    </location>
</feature>
<feature type="transmembrane region" description="Helical" evidence="7">
    <location>
        <begin position="174"/>
        <end position="194"/>
    </location>
</feature>
<dbReference type="Pfam" id="PF00892">
    <property type="entry name" value="EamA"/>
    <property type="match status" value="2"/>
</dbReference>
<evidence type="ECO:0000259" key="8">
    <source>
        <dbReference type="Pfam" id="PF00892"/>
    </source>
</evidence>
<dbReference type="SUPFAM" id="SSF103481">
    <property type="entry name" value="Multidrug resistance efflux transporter EmrE"/>
    <property type="match status" value="2"/>
</dbReference>
<evidence type="ECO:0000313" key="10">
    <source>
        <dbReference type="Proteomes" id="UP000326979"/>
    </source>
</evidence>
<evidence type="ECO:0000256" key="2">
    <source>
        <dbReference type="ARBA" id="ARBA00007362"/>
    </source>
</evidence>
<dbReference type="InterPro" id="IPR050638">
    <property type="entry name" value="AA-Vitamin_Transporters"/>
</dbReference>